<feature type="binding site" evidence="11">
    <location>
        <position position="248"/>
    </location>
    <ligand>
        <name>S-adenosyl-L-methionine</name>
        <dbReference type="ChEBI" id="CHEBI:59789"/>
    </ligand>
</feature>
<feature type="binding site" evidence="11">
    <location>
        <position position="340"/>
    </location>
    <ligand>
        <name>S-adenosyl-L-methionine</name>
        <dbReference type="ChEBI" id="CHEBI:59789"/>
    </ligand>
</feature>
<dbReference type="InterPro" id="IPR056744">
    <property type="entry name" value="TRM5/TYW2-like_N"/>
</dbReference>
<comment type="catalytic activity">
    <reaction evidence="10 11">
        <text>guanosine(37) in tRNA + S-adenosyl-L-methionine = N(1)-methylguanosine(37) in tRNA + S-adenosyl-L-homocysteine + H(+)</text>
        <dbReference type="Rhea" id="RHEA:36899"/>
        <dbReference type="Rhea" id="RHEA-COMP:10145"/>
        <dbReference type="Rhea" id="RHEA-COMP:10147"/>
        <dbReference type="ChEBI" id="CHEBI:15378"/>
        <dbReference type="ChEBI" id="CHEBI:57856"/>
        <dbReference type="ChEBI" id="CHEBI:59789"/>
        <dbReference type="ChEBI" id="CHEBI:73542"/>
        <dbReference type="ChEBI" id="CHEBI:74269"/>
        <dbReference type="EC" id="2.1.1.228"/>
    </reaction>
</comment>
<keyword evidence="8 11" id="KW-0539">Nucleus</keyword>
<dbReference type="PANTHER" id="PTHR23245">
    <property type="entry name" value="TRNA METHYLTRANSFERASE"/>
    <property type="match status" value="1"/>
</dbReference>
<dbReference type="EC" id="2.1.1.228" evidence="11"/>
<dbReference type="GO" id="GO:0070901">
    <property type="term" value="P:mitochondrial tRNA methylation"/>
    <property type="evidence" value="ECO:0007669"/>
    <property type="project" value="UniProtKB-ARBA"/>
</dbReference>
<dbReference type="PROSITE" id="PS51684">
    <property type="entry name" value="SAM_MT_TRM5_TYW2"/>
    <property type="match status" value="1"/>
</dbReference>
<dbReference type="InterPro" id="IPR056743">
    <property type="entry name" value="TRM5-TYW2-like_MTfase"/>
</dbReference>
<dbReference type="FunFam" id="3.30.300.110:FF:000001">
    <property type="entry name" value="tRNA (guanine(37)-N1)-methyltransferase"/>
    <property type="match status" value="1"/>
</dbReference>
<dbReference type="OrthoDB" id="408788at2759"/>
<dbReference type="Gene3D" id="3.30.300.110">
    <property type="entry name" value="Met-10+ protein-like domains"/>
    <property type="match status" value="1"/>
</dbReference>
<comment type="caution">
    <text evidence="14">The sequence shown here is derived from an EMBL/GenBank/DDBJ whole genome shotgun (WGS) entry which is preliminary data.</text>
</comment>
<gene>
    <name evidence="14" type="ORF">APZ42_019585</name>
</gene>
<dbReference type="InterPro" id="IPR025792">
    <property type="entry name" value="tRNA_Gua_MeTrfase_euk"/>
</dbReference>
<dbReference type="GO" id="GO:0005759">
    <property type="term" value="C:mitochondrial matrix"/>
    <property type="evidence" value="ECO:0007669"/>
    <property type="project" value="UniProtKB-SubCell"/>
</dbReference>
<dbReference type="EMBL" id="LRGB01000930">
    <property type="protein sequence ID" value="KZS15027.1"/>
    <property type="molecule type" value="Genomic_DNA"/>
</dbReference>
<evidence type="ECO:0000256" key="7">
    <source>
        <dbReference type="ARBA" id="ARBA00023128"/>
    </source>
</evidence>
<evidence type="ECO:0000256" key="6">
    <source>
        <dbReference type="ARBA" id="ARBA00022694"/>
    </source>
</evidence>
<dbReference type="Proteomes" id="UP000076858">
    <property type="component" value="Unassembled WGS sequence"/>
</dbReference>
<comment type="subcellular location">
    <subcellularLocation>
        <location evidence="11">Mitochondrion matrix</location>
    </subcellularLocation>
    <subcellularLocation>
        <location evidence="11">Nucleus</location>
    </subcellularLocation>
    <subcellularLocation>
        <location evidence="11">Cytoplasm</location>
    </subcellularLocation>
    <text evidence="11">Predominantly in the mitochondria and in the nucleus.</text>
</comment>
<evidence type="ECO:0000256" key="2">
    <source>
        <dbReference type="ARBA" id="ARBA00022490"/>
    </source>
</evidence>
<evidence type="ECO:0000256" key="1">
    <source>
        <dbReference type="ARBA" id="ARBA00009775"/>
    </source>
</evidence>
<keyword evidence="6 11" id="KW-0819">tRNA processing</keyword>
<evidence type="ECO:0000256" key="12">
    <source>
        <dbReference type="SAM" id="MobiDB-lite"/>
    </source>
</evidence>
<evidence type="ECO:0000313" key="14">
    <source>
        <dbReference type="EMBL" id="KZS15027.1"/>
    </source>
</evidence>
<evidence type="ECO:0000256" key="3">
    <source>
        <dbReference type="ARBA" id="ARBA00022603"/>
    </source>
</evidence>
<evidence type="ECO:0000256" key="5">
    <source>
        <dbReference type="ARBA" id="ARBA00022691"/>
    </source>
</evidence>
<feature type="domain" description="SAM-dependent methyltransferase TRM5/TYW2-type" evidence="13">
    <location>
        <begin position="159"/>
        <end position="425"/>
    </location>
</feature>
<dbReference type="CDD" id="cd02440">
    <property type="entry name" value="AdoMet_MTases"/>
    <property type="match status" value="1"/>
</dbReference>
<dbReference type="GO" id="GO:0052906">
    <property type="term" value="F:tRNA (guanine(37)-N1)-methyltransferase activity"/>
    <property type="evidence" value="ECO:0007669"/>
    <property type="project" value="UniProtKB-UniRule"/>
</dbReference>
<feature type="binding site" evidence="11">
    <location>
        <begin position="287"/>
        <end position="288"/>
    </location>
    <ligand>
        <name>S-adenosyl-L-methionine</name>
        <dbReference type="ChEBI" id="CHEBI:59789"/>
    </ligand>
</feature>
<keyword evidence="2 11" id="KW-0963">Cytoplasm</keyword>
<dbReference type="PANTHER" id="PTHR23245:SF36">
    <property type="entry name" value="TRNA (GUANINE(37)-N1)-METHYLTRANSFERASE"/>
    <property type="match status" value="1"/>
</dbReference>
<accession>A0A164Y9N5</accession>
<evidence type="ECO:0000259" key="13">
    <source>
        <dbReference type="PROSITE" id="PS51684"/>
    </source>
</evidence>
<dbReference type="InterPro" id="IPR029063">
    <property type="entry name" value="SAM-dependent_MTases_sf"/>
</dbReference>
<keyword evidence="15" id="KW-1185">Reference proteome</keyword>
<dbReference type="Pfam" id="PF02475">
    <property type="entry name" value="TRM5-TYW2_MTfase"/>
    <property type="match status" value="1"/>
</dbReference>
<evidence type="ECO:0000256" key="10">
    <source>
        <dbReference type="ARBA" id="ARBA00047783"/>
    </source>
</evidence>
<evidence type="ECO:0000256" key="9">
    <source>
        <dbReference type="ARBA" id="ARBA00045951"/>
    </source>
</evidence>
<feature type="compositionally biased region" description="Basic and acidic residues" evidence="12">
    <location>
        <begin position="438"/>
        <end position="452"/>
    </location>
</feature>
<dbReference type="HAMAP" id="MF_03152">
    <property type="entry name" value="TRM5"/>
    <property type="match status" value="1"/>
</dbReference>
<evidence type="ECO:0000256" key="4">
    <source>
        <dbReference type="ARBA" id="ARBA00022679"/>
    </source>
</evidence>
<dbReference type="AlphaFoldDB" id="A0A164Y9N5"/>
<evidence type="ECO:0000256" key="11">
    <source>
        <dbReference type="HAMAP-Rule" id="MF_03152"/>
    </source>
</evidence>
<keyword evidence="5 11" id="KW-0949">S-adenosyl-L-methionine</keyword>
<feature type="binding site" evidence="11">
    <location>
        <begin position="314"/>
        <end position="315"/>
    </location>
    <ligand>
        <name>S-adenosyl-L-methionine</name>
        <dbReference type="ChEBI" id="CHEBI:59789"/>
    </ligand>
</feature>
<sequence>MGVNCRFLFSRLAKSAFIGFPFLRSVWTKMDLSLPDVRGMTELDRAKFTKEVTVPSVEIQSKNVGKSMPVFKKYLLKMEKLKPVTEVQGNDERRKLLLDPILFETFDKLREDDQQKLSELDLNKNSFSNTCLHLEYHNFRIDDVFKAVLPEGKEGCTSYSRIGHIIHLNLRDHLLPYKNLIGQVLVDKLIGVKTVVNKSSAIDSTYRNFQMEVLAGDADFVTEVKENLCTFKFDFSQVYWNSRLCTEHERIIKLLPQKSVLFDVFAGVGPFSVPAAKVRKCRVFANDLNPSSYHWLKENVRLNKVENVDTFNLDGRQFIREQMPPFLLTRPTEPIHVTMNLPALAVEFLDAFIGLLSGVELDPLLDITVHVYSFCEESSAYSEMRTKVESALKHSIEDEQIVELVDVRDVSPKKHMLRLSFRIPPDVLTKAAEEETSSEPKRLKLDLETQDR</sequence>
<protein>
    <recommendedName>
        <fullName evidence="11">tRNA (guanine(37)-N1)-methyltransferase</fullName>
        <ecNumber evidence="11">2.1.1.228</ecNumber>
    </recommendedName>
    <alternativeName>
        <fullName evidence="11">M1G-methyltransferase</fullName>
    </alternativeName>
    <alternativeName>
        <fullName evidence="11">tRNA [GM37] methyltransferase</fullName>
    </alternativeName>
    <alternativeName>
        <fullName evidence="11">tRNA methyltransferase 5 homolog</fullName>
    </alternativeName>
</protein>
<dbReference type="Gene3D" id="3.40.50.150">
    <property type="entry name" value="Vaccinia Virus protein VP39"/>
    <property type="match status" value="1"/>
</dbReference>
<evidence type="ECO:0000256" key="8">
    <source>
        <dbReference type="ARBA" id="ARBA00023242"/>
    </source>
</evidence>
<dbReference type="InterPro" id="IPR030382">
    <property type="entry name" value="MeTrfase_TRM5/TYW2"/>
</dbReference>
<comment type="similarity">
    <text evidence="11">Belongs to the TRM5 / TYW2 family.</text>
</comment>
<reference evidence="14 15" key="1">
    <citation type="submission" date="2016-03" db="EMBL/GenBank/DDBJ databases">
        <title>EvidentialGene: Evidence-directed Construction of Genes on Genomes.</title>
        <authorList>
            <person name="Gilbert D.G."/>
            <person name="Choi J.-H."/>
            <person name="Mockaitis K."/>
            <person name="Colbourne J."/>
            <person name="Pfrender M."/>
        </authorList>
    </citation>
    <scope>NUCLEOTIDE SEQUENCE [LARGE SCALE GENOMIC DNA]</scope>
    <source>
        <strain evidence="14 15">Xinb3</strain>
        <tissue evidence="14">Complete organism</tissue>
    </source>
</reference>
<comment type="function">
    <text evidence="11">Specifically methylates the N1 position of guanosine-37 in various cytoplasmic and mitochondrial tRNAs. Methylation is not dependent on the nature of the nucleoside 5' of the target nucleoside. This is the first step in the biosynthesis of wybutosine (yW), a modified base adjacent to the anticodon of tRNAs and required for accurate decoding.</text>
</comment>
<keyword evidence="4 11" id="KW-0808">Transferase</keyword>
<evidence type="ECO:0000313" key="15">
    <source>
        <dbReference type="Proteomes" id="UP000076858"/>
    </source>
</evidence>
<proteinExistence type="inferred from homology"/>
<dbReference type="STRING" id="35525.A0A164Y9N5"/>
<name>A0A164Y9N5_9CRUS</name>
<comment type="function">
    <text evidence="9">Involved in mitochondrial tRNA methylation. Specifically methylates the N1 position of guanosine-37 in various tRNAs. Methylation is not dependent on the nature of the nucleoside 5' of the target nucleoside. This is the first step in the biosynthesis of wybutosine (yW), a modified base adjacent to the anticodon of tRNAs and required for accurate decoding.</text>
</comment>
<dbReference type="GO" id="GO:0002939">
    <property type="term" value="P:tRNA N1-guanine methylation"/>
    <property type="evidence" value="ECO:0007669"/>
    <property type="project" value="TreeGrafter"/>
</dbReference>
<dbReference type="GO" id="GO:0005634">
    <property type="term" value="C:nucleus"/>
    <property type="evidence" value="ECO:0007669"/>
    <property type="project" value="UniProtKB-SubCell"/>
</dbReference>
<keyword evidence="3 11" id="KW-0489">Methyltransferase</keyword>
<feature type="region of interest" description="Disordered" evidence="12">
    <location>
        <begin position="431"/>
        <end position="452"/>
    </location>
</feature>
<comment type="similarity">
    <text evidence="1">Belongs to the class I-like SAM-binding methyltransferase superfamily. TRM5/TYW2 family.</text>
</comment>
<comment type="subunit">
    <text evidence="11">Monomer.</text>
</comment>
<organism evidence="14 15">
    <name type="scientific">Daphnia magna</name>
    <dbReference type="NCBI Taxonomy" id="35525"/>
    <lineage>
        <taxon>Eukaryota</taxon>
        <taxon>Metazoa</taxon>
        <taxon>Ecdysozoa</taxon>
        <taxon>Arthropoda</taxon>
        <taxon>Crustacea</taxon>
        <taxon>Branchiopoda</taxon>
        <taxon>Diplostraca</taxon>
        <taxon>Cladocera</taxon>
        <taxon>Anomopoda</taxon>
        <taxon>Daphniidae</taxon>
        <taxon>Daphnia</taxon>
    </lineage>
</organism>
<dbReference type="SUPFAM" id="SSF53335">
    <property type="entry name" value="S-adenosyl-L-methionine-dependent methyltransferases"/>
    <property type="match status" value="1"/>
</dbReference>
<dbReference type="Pfam" id="PF25133">
    <property type="entry name" value="TYW2_N_2"/>
    <property type="match status" value="1"/>
</dbReference>
<keyword evidence="7 11" id="KW-0496">Mitochondrion</keyword>